<reference evidence="3" key="2">
    <citation type="submission" date="2020-09" db="EMBL/GenBank/DDBJ databases">
        <authorList>
            <person name="Sun Q."/>
            <person name="Ohkuma M."/>
        </authorList>
    </citation>
    <scope>NUCLEOTIDE SEQUENCE</scope>
    <source>
        <strain evidence="3">JCM 3313</strain>
    </source>
</reference>
<gene>
    <name evidence="3" type="ORF">GCM10010185_29070</name>
</gene>
<sequence>MRNQRHTPLARFSAVLCVVVALLSGAAPAWADGGPAGQDVHVAQTLGTRELTVVVRAVEVVPGPLRVNVITHAGTPAGGIRLSAAPTGVRSGDDAAGSPSETRLDLGAEPGSYDADLAVDVVGPWELVLDDGEHTGRIPFVVPAPVVSPVQSLSQNGFLAAGVLLVLAIATAVLSRRAWVPLIPAAGVVAAIAVGAVGALLTGLVPPPPRPGVELDATVDNVRDPYAGGALAPQDFSRPPATLVVAARQVPTGADLALTVTDGSSGAPADDLLVHDSALVHLVVVTPSGGLRHLHPARTGPGTYRVLVDSTEQGHYAVSAEIARRGGGVQLLRSATGFDLGTDTTAPAPVAGDGPRRIGGTDVVVRTEGLDTAGATTVHARFGTGNDLQPWLGMVGHMIVVGPLRGGQDVGRAAQDAPVWGHVHHMVPTGPGDQPDETVAAYGPDTTFTHHFSLPGRYLVWLQAERHYSVLTVPVELTITGREDAEREEGR</sequence>
<feature type="transmembrane region" description="Helical" evidence="1">
    <location>
        <begin position="182"/>
        <end position="205"/>
    </location>
</feature>
<dbReference type="AlphaFoldDB" id="A0A918APL7"/>
<protein>
    <recommendedName>
        <fullName evidence="5">Secreted protein</fullName>
    </recommendedName>
</protein>
<name>A0A918APL7_9PSEU</name>
<feature type="chain" id="PRO_5036744924" description="Secreted protein" evidence="2">
    <location>
        <begin position="32"/>
        <end position="491"/>
    </location>
</feature>
<accession>A0A918APL7</accession>
<dbReference type="Proteomes" id="UP000639606">
    <property type="component" value="Unassembled WGS sequence"/>
</dbReference>
<keyword evidence="4" id="KW-1185">Reference proteome</keyword>
<evidence type="ECO:0000256" key="2">
    <source>
        <dbReference type="SAM" id="SignalP"/>
    </source>
</evidence>
<keyword evidence="1" id="KW-1133">Transmembrane helix</keyword>
<reference evidence="3" key="1">
    <citation type="journal article" date="2014" name="Int. J. Syst. Evol. Microbiol.">
        <title>Complete genome sequence of Corynebacterium casei LMG S-19264T (=DSM 44701T), isolated from a smear-ripened cheese.</title>
        <authorList>
            <consortium name="US DOE Joint Genome Institute (JGI-PGF)"/>
            <person name="Walter F."/>
            <person name="Albersmeier A."/>
            <person name="Kalinowski J."/>
            <person name="Ruckert C."/>
        </authorList>
    </citation>
    <scope>NUCLEOTIDE SEQUENCE</scope>
    <source>
        <strain evidence="3">JCM 3313</strain>
    </source>
</reference>
<dbReference type="EMBL" id="BMRG01000004">
    <property type="protein sequence ID" value="GGP54748.1"/>
    <property type="molecule type" value="Genomic_DNA"/>
</dbReference>
<comment type="caution">
    <text evidence="3">The sequence shown here is derived from an EMBL/GenBank/DDBJ whole genome shotgun (WGS) entry which is preliminary data.</text>
</comment>
<keyword evidence="1" id="KW-0812">Transmembrane</keyword>
<evidence type="ECO:0008006" key="5">
    <source>
        <dbReference type="Google" id="ProtNLM"/>
    </source>
</evidence>
<organism evidence="3 4">
    <name type="scientific">Saccharothrix coeruleofusca</name>
    <dbReference type="NCBI Taxonomy" id="33919"/>
    <lineage>
        <taxon>Bacteria</taxon>
        <taxon>Bacillati</taxon>
        <taxon>Actinomycetota</taxon>
        <taxon>Actinomycetes</taxon>
        <taxon>Pseudonocardiales</taxon>
        <taxon>Pseudonocardiaceae</taxon>
        <taxon>Saccharothrix</taxon>
    </lineage>
</organism>
<evidence type="ECO:0000313" key="4">
    <source>
        <dbReference type="Proteomes" id="UP000639606"/>
    </source>
</evidence>
<evidence type="ECO:0000313" key="3">
    <source>
        <dbReference type="EMBL" id="GGP54748.1"/>
    </source>
</evidence>
<dbReference type="RefSeq" id="WP_189223730.1">
    <property type="nucleotide sequence ID" value="NZ_BMRG01000004.1"/>
</dbReference>
<keyword evidence="1" id="KW-0472">Membrane</keyword>
<proteinExistence type="predicted"/>
<feature type="transmembrane region" description="Helical" evidence="1">
    <location>
        <begin position="157"/>
        <end position="175"/>
    </location>
</feature>
<evidence type="ECO:0000256" key="1">
    <source>
        <dbReference type="SAM" id="Phobius"/>
    </source>
</evidence>
<keyword evidence="2" id="KW-0732">Signal</keyword>
<feature type="signal peptide" evidence="2">
    <location>
        <begin position="1"/>
        <end position="31"/>
    </location>
</feature>